<dbReference type="Proteomes" id="UP000190750">
    <property type="component" value="Unassembled WGS sequence"/>
</dbReference>
<protein>
    <recommendedName>
        <fullName evidence="1">Glycosyl transferase family 1 domain-containing protein</fullName>
    </recommendedName>
</protein>
<dbReference type="EMBL" id="MTJN01000002">
    <property type="protein sequence ID" value="OOV07289.1"/>
    <property type="molecule type" value="Genomic_DNA"/>
</dbReference>
<gene>
    <name evidence="2" type="ORF">RF819_11615</name>
</gene>
<sequence>MAVIPAHEPGSMPPYHPAMPTPRVLLHAFSTFKLGGPQARFVQLANAFGPQYRHIVVAMDNCFDAGARLGPQVNWQPLALAVKKGGTLANRGAFRQVLQAQLPHLLLSYNWGAIEWAAANWPQVVPQVHVEDGFGPEEATQQLPRRVWMRRALLGWPGVPVVVASRQLERIATQVWKLPASQVQFIPNGVAIDPAYMEKRRLAPTNKGILTIGTVAGLRPEKNIARLIKAFAAVRATQPARLIVVGGGPELAVLQQLASSLGVAADVEFAGYLPDPISRLIEFDLFALSSDTEQLPIAMLEAMACGIPVVATRVGDVAQIIPEVAQAGLAEPTDGAFASALQGAIQHRALWPQWSHAGQQRANEFYSLVVMQRHWQQAFDI</sequence>
<accession>A0A1T1AT55</accession>
<keyword evidence="3" id="KW-1185">Reference proteome</keyword>
<reference evidence="2 3" key="1">
    <citation type="submission" date="2017-01" db="EMBL/GenBank/DDBJ databases">
        <title>Genome sequencing of Rhodoferax fermentans JCM 7819.</title>
        <authorList>
            <person name="Kim Y.J."/>
            <person name="Farh M.E.-A."/>
            <person name="Yang D.-C."/>
        </authorList>
    </citation>
    <scope>NUCLEOTIDE SEQUENCE [LARGE SCALE GENOMIC DNA]</scope>
    <source>
        <strain evidence="2 3">JCM 7819</strain>
    </source>
</reference>
<feature type="domain" description="Glycosyl transferase family 1" evidence="1">
    <location>
        <begin position="207"/>
        <end position="355"/>
    </location>
</feature>
<evidence type="ECO:0000259" key="1">
    <source>
        <dbReference type="Pfam" id="PF00534"/>
    </source>
</evidence>
<dbReference type="STRING" id="28066.RF819_11615"/>
<name>A0A1T1AT55_RHOFE</name>
<dbReference type="Pfam" id="PF00534">
    <property type="entry name" value="Glycos_transf_1"/>
    <property type="match status" value="1"/>
</dbReference>
<dbReference type="SUPFAM" id="SSF53756">
    <property type="entry name" value="UDP-Glycosyltransferase/glycogen phosphorylase"/>
    <property type="match status" value="1"/>
</dbReference>
<proteinExistence type="predicted"/>
<dbReference type="Gene3D" id="3.40.50.2000">
    <property type="entry name" value="Glycogen Phosphorylase B"/>
    <property type="match status" value="2"/>
</dbReference>
<dbReference type="PANTHER" id="PTHR12526:SF636">
    <property type="entry name" value="BLL3647 PROTEIN"/>
    <property type="match status" value="1"/>
</dbReference>
<organism evidence="2 3">
    <name type="scientific">Rhodoferax fermentans</name>
    <dbReference type="NCBI Taxonomy" id="28066"/>
    <lineage>
        <taxon>Bacteria</taxon>
        <taxon>Pseudomonadati</taxon>
        <taxon>Pseudomonadota</taxon>
        <taxon>Betaproteobacteria</taxon>
        <taxon>Burkholderiales</taxon>
        <taxon>Comamonadaceae</taxon>
        <taxon>Rhodoferax</taxon>
    </lineage>
</organism>
<dbReference type="PANTHER" id="PTHR12526">
    <property type="entry name" value="GLYCOSYLTRANSFERASE"/>
    <property type="match status" value="1"/>
</dbReference>
<evidence type="ECO:0000313" key="3">
    <source>
        <dbReference type="Proteomes" id="UP000190750"/>
    </source>
</evidence>
<dbReference type="AlphaFoldDB" id="A0A1T1AT55"/>
<comment type="caution">
    <text evidence="2">The sequence shown here is derived from an EMBL/GenBank/DDBJ whole genome shotgun (WGS) entry which is preliminary data.</text>
</comment>
<dbReference type="InterPro" id="IPR001296">
    <property type="entry name" value="Glyco_trans_1"/>
</dbReference>
<dbReference type="GO" id="GO:0016757">
    <property type="term" value="F:glycosyltransferase activity"/>
    <property type="evidence" value="ECO:0007669"/>
    <property type="project" value="InterPro"/>
</dbReference>
<evidence type="ECO:0000313" key="2">
    <source>
        <dbReference type="EMBL" id="OOV07289.1"/>
    </source>
</evidence>